<comment type="caution">
    <text evidence="1">The sequence shown here is derived from an EMBL/GenBank/DDBJ whole genome shotgun (WGS) entry which is preliminary data.</text>
</comment>
<keyword evidence="2" id="KW-1185">Reference proteome</keyword>
<organism evidence="1 2">
    <name type="scientific">Meloidogyne enterolobii</name>
    <name type="common">Root-knot nematode worm</name>
    <name type="synonym">Meloidogyne mayaguensis</name>
    <dbReference type="NCBI Taxonomy" id="390850"/>
    <lineage>
        <taxon>Eukaryota</taxon>
        <taxon>Metazoa</taxon>
        <taxon>Ecdysozoa</taxon>
        <taxon>Nematoda</taxon>
        <taxon>Chromadorea</taxon>
        <taxon>Rhabditida</taxon>
        <taxon>Tylenchina</taxon>
        <taxon>Tylenchomorpha</taxon>
        <taxon>Tylenchoidea</taxon>
        <taxon>Meloidogynidae</taxon>
        <taxon>Meloidogyninae</taxon>
        <taxon>Meloidogyne</taxon>
    </lineage>
</organism>
<proteinExistence type="predicted"/>
<sequence>MQFPSNLVQVVPDTSNVAPPVKSEPAQFVFLHALDHSFNSESAHTCSLIASPIH</sequence>
<evidence type="ECO:0000313" key="1">
    <source>
        <dbReference type="EMBL" id="CAK5075505.1"/>
    </source>
</evidence>
<gene>
    <name evidence="1" type="ORF">MENTE1834_LOCUS22316</name>
</gene>
<name>A0ACB0ZB82_MELEN</name>
<evidence type="ECO:0000313" key="2">
    <source>
        <dbReference type="Proteomes" id="UP001497535"/>
    </source>
</evidence>
<accession>A0ACB0ZB82</accession>
<dbReference type="Proteomes" id="UP001497535">
    <property type="component" value="Unassembled WGS sequence"/>
</dbReference>
<protein>
    <submittedName>
        <fullName evidence="1">Uncharacterized protein</fullName>
    </submittedName>
</protein>
<reference evidence="1" key="1">
    <citation type="submission" date="2023-11" db="EMBL/GenBank/DDBJ databases">
        <authorList>
            <person name="Poullet M."/>
        </authorList>
    </citation>
    <scope>NUCLEOTIDE SEQUENCE</scope>
    <source>
        <strain evidence="1">E1834</strain>
    </source>
</reference>
<dbReference type="EMBL" id="CAVMJV010000028">
    <property type="protein sequence ID" value="CAK5075505.1"/>
    <property type="molecule type" value="Genomic_DNA"/>
</dbReference>